<feature type="transmembrane region" description="Helical" evidence="1">
    <location>
        <begin position="6"/>
        <end position="24"/>
    </location>
</feature>
<evidence type="ECO:0000313" key="2">
    <source>
        <dbReference type="EMBL" id="QTA90771.1"/>
    </source>
</evidence>
<evidence type="ECO:0000313" key="3">
    <source>
        <dbReference type="Proteomes" id="UP000663722"/>
    </source>
</evidence>
<dbReference type="AlphaFoldDB" id="A0A975BSD8"/>
<name>A0A975BSD8_9BACT</name>
<dbReference type="EMBL" id="CP061800">
    <property type="protein sequence ID" value="QTA90771.1"/>
    <property type="molecule type" value="Genomic_DNA"/>
</dbReference>
<keyword evidence="1" id="KW-0812">Transmembrane</keyword>
<keyword evidence="3" id="KW-1185">Reference proteome</keyword>
<reference evidence="2" key="1">
    <citation type="journal article" date="2021" name="Microb. Physiol.">
        <title>Proteogenomic Insights into the Physiology of Marine, Sulfate-Reducing, Filamentous Desulfonema limicola and Desulfonema magnum.</title>
        <authorList>
            <person name="Schnaars V."/>
            <person name="Wohlbrand L."/>
            <person name="Scheve S."/>
            <person name="Hinrichs C."/>
            <person name="Reinhardt R."/>
            <person name="Rabus R."/>
        </authorList>
    </citation>
    <scope>NUCLEOTIDE SEQUENCE</scope>
    <source>
        <strain evidence="2">4be13</strain>
    </source>
</reference>
<keyword evidence="1" id="KW-0472">Membrane</keyword>
<organism evidence="2 3">
    <name type="scientific">Desulfonema magnum</name>
    <dbReference type="NCBI Taxonomy" id="45655"/>
    <lineage>
        <taxon>Bacteria</taxon>
        <taxon>Pseudomonadati</taxon>
        <taxon>Thermodesulfobacteriota</taxon>
        <taxon>Desulfobacteria</taxon>
        <taxon>Desulfobacterales</taxon>
        <taxon>Desulfococcaceae</taxon>
        <taxon>Desulfonema</taxon>
    </lineage>
</organism>
<sequence length="43" mass="5073">MNAWKSLFPSVTLILCFLHMFIGIRDRAKKKFGEIYQEVATRL</sequence>
<proteinExistence type="predicted"/>
<keyword evidence="1" id="KW-1133">Transmembrane helix</keyword>
<protein>
    <submittedName>
        <fullName evidence="2">Uncharacterized protein</fullName>
    </submittedName>
</protein>
<dbReference type="Proteomes" id="UP000663722">
    <property type="component" value="Chromosome"/>
</dbReference>
<gene>
    <name evidence="2" type="ORF">dnm_068320</name>
</gene>
<dbReference type="KEGG" id="dmm:dnm_068320"/>
<accession>A0A975BSD8</accession>
<evidence type="ECO:0000256" key="1">
    <source>
        <dbReference type="SAM" id="Phobius"/>
    </source>
</evidence>